<dbReference type="RefSeq" id="WP_191718173.1">
    <property type="nucleotide sequence ID" value="NZ_JACSQP010000003.1"/>
</dbReference>
<keyword evidence="3 5" id="KW-0697">Rotamase</keyword>
<evidence type="ECO:0000256" key="4">
    <source>
        <dbReference type="ARBA" id="ARBA00023235"/>
    </source>
</evidence>
<evidence type="ECO:0000256" key="6">
    <source>
        <dbReference type="RuleBase" id="RU003915"/>
    </source>
</evidence>
<dbReference type="Proteomes" id="UP000648352">
    <property type="component" value="Unassembled WGS sequence"/>
</dbReference>
<dbReference type="SUPFAM" id="SSF54534">
    <property type="entry name" value="FKBP-like"/>
    <property type="match status" value="1"/>
</dbReference>
<name>A0ABR8S0T3_9MICO</name>
<keyword evidence="4 5" id="KW-0413">Isomerase</keyword>
<evidence type="ECO:0000313" key="10">
    <source>
        <dbReference type="Proteomes" id="UP000648352"/>
    </source>
</evidence>
<evidence type="ECO:0000256" key="5">
    <source>
        <dbReference type="PROSITE-ProRule" id="PRU00277"/>
    </source>
</evidence>
<evidence type="ECO:0000313" key="9">
    <source>
        <dbReference type="EMBL" id="MBD7957087.1"/>
    </source>
</evidence>
<feature type="domain" description="PPIase FKBP-type" evidence="8">
    <location>
        <begin position="224"/>
        <end position="310"/>
    </location>
</feature>
<proteinExistence type="inferred from homology"/>
<evidence type="ECO:0000256" key="1">
    <source>
        <dbReference type="ARBA" id="ARBA00000971"/>
    </source>
</evidence>
<dbReference type="PANTHER" id="PTHR43811">
    <property type="entry name" value="FKBP-TYPE PEPTIDYL-PROLYL CIS-TRANS ISOMERASE FKPA"/>
    <property type="match status" value="1"/>
</dbReference>
<feature type="chain" id="PRO_5046541688" description="Peptidyl-prolyl cis-trans isomerase" evidence="7">
    <location>
        <begin position="21"/>
        <end position="315"/>
    </location>
</feature>
<dbReference type="Gene3D" id="3.10.50.40">
    <property type="match status" value="1"/>
</dbReference>
<dbReference type="PANTHER" id="PTHR43811:SF19">
    <property type="entry name" value="39 KDA FK506-BINDING NUCLEAR PROTEIN"/>
    <property type="match status" value="1"/>
</dbReference>
<dbReference type="EC" id="5.2.1.8" evidence="6"/>
<dbReference type="GO" id="GO:0016853">
    <property type="term" value="F:isomerase activity"/>
    <property type="evidence" value="ECO:0007669"/>
    <property type="project" value="UniProtKB-KW"/>
</dbReference>
<feature type="signal peptide" evidence="7">
    <location>
        <begin position="1"/>
        <end position="20"/>
    </location>
</feature>
<organism evidence="9 10">
    <name type="scientific">Microbacterium pullorum</name>
    <dbReference type="NCBI Taxonomy" id="2762236"/>
    <lineage>
        <taxon>Bacteria</taxon>
        <taxon>Bacillati</taxon>
        <taxon>Actinomycetota</taxon>
        <taxon>Actinomycetes</taxon>
        <taxon>Micrococcales</taxon>
        <taxon>Microbacteriaceae</taxon>
        <taxon>Microbacterium</taxon>
    </lineage>
</organism>
<dbReference type="EMBL" id="JACSQP010000003">
    <property type="protein sequence ID" value="MBD7957087.1"/>
    <property type="molecule type" value="Genomic_DNA"/>
</dbReference>
<keyword evidence="7" id="KW-0732">Signal</keyword>
<protein>
    <recommendedName>
        <fullName evidence="6">Peptidyl-prolyl cis-trans isomerase</fullName>
        <ecNumber evidence="6">5.2.1.8</ecNumber>
    </recommendedName>
</protein>
<dbReference type="Pfam" id="PF00254">
    <property type="entry name" value="FKBP_C"/>
    <property type="match status" value="1"/>
</dbReference>
<dbReference type="PROSITE" id="PS50059">
    <property type="entry name" value="FKBP_PPIASE"/>
    <property type="match status" value="1"/>
</dbReference>
<sequence length="315" mass="31861">MRFRPLAALSVAAVSVVLLAGCSSSPEPTDTSSPGSGALCEAKLPAGAASDAVEAEGEVGEVPTVSFSAPLEIEDIQSTVLVEGDGEQVSEGDLVNVAFVGLDAETATELGSIGYAGSEVLPQQISAETSIGAFLGCATVGTRVAVTLPADTATGSGAQVYVLDLLDIVPTAAWGEQQEPVEGMPTVELAEDGAPTVTLPEGDAPTEYELAVLKQGDGATVAEGDAVLVQYQGVSWNTGEVFDQSWGSAPATLTTTQVVPGFADALVGQQVGSQVIAVLPPATAYGEGEINDEDLVGQTLVFVVDILGVQQVPTE</sequence>
<reference evidence="9 10" key="1">
    <citation type="submission" date="2020-08" db="EMBL/GenBank/DDBJ databases">
        <title>A Genomic Blueprint of the Chicken Gut Microbiome.</title>
        <authorList>
            <person name="Gilroy R."/>
            <person name="Ravi A."/>
            <person name="Getino M."/>
            <person name="Pursley I."/>
            <person name="Horton D.L."/>
            <person name="Alikhan N.-F."/>
            <person name="Baker D."/>
            <person name="Gharbi K."/>
            <person name="Hall N."/>
            <person name="Watson M."/>
            <person name="Adriaenssens E.M."/>
            <person name="Foster-Nyarko E."/>
            <person name="Jarju S."/>
            <person name="Secka A."/>
            <person name="Antonio M."/>
            <person name="Oren A."/>
            <person name="Chaudhuri R."/>
            <person name="La Ragione R.M."/>
            <person name="Hildebrand F."/>
            <person name="Pallen M.J."/>
        </authorList>
    </citation>
    <scope>NUCLEOTIDE SEQUENCE [LARGE SCALE GENOMIC DNA]</scope>
    <source>
        <strain evidence="9 10">Sa4CUA7</strain>
    </source>
</reference>
<evidence type="ECO:0000256" key="3">
    <source>
        <dbReference type="ARBA" id="ARBA00023110"/>
    </source>
</evidence>
<comment type="catalytic activity">
    <reaction evidence="1 5 6">
        <text>[protein]-peptidylproline (omega=180) = [protein]-peptidylproline (omega=0)</text>
        <dbReference type="Rhea" id="RHEA:16237"/>
        <dbReference type="Rhea" id="RHEA-COMP:10747"/>
        <dbReference type="Rhea" id="RHEA-COMP:10748"/>
        <dbReference type="ChEBI" id="CHEBI:83833"/>
        <dbReference type="ChEBI" id="CHEBI:83834"/>
        <dbReference type="EC" id="5.2.1.8"/>
    </reaction>
</comment>
<comment type="similarity">
    <text evidence="2 6">Belongs to the FKBP-type PPIase family.</text>
</comment>
<evidence type="ECO:0000259" key="8">
    <source>
        <dbReference type="PROSITE" id="PS50059"/>
    </source>
</evidence>
<evidence type="ECO:0000256" key="2">
    <source>
        <dbReference type="ARBA" id="ARBA00006577"/>
    </source>
</evidence>
<accession>A0ABR8S0T3</accession>
<comment type="caution">
    <text evidence="9">The sequence shown here is derived from an EMBL/GenBank/DDBJ whole genome shotgun (WGS) entry which is preliminary data.</text>
</comment>
<gene>
    <name evidence="9" type="ORF">H9651_05520</name>
</gene>
<dbReference type="InterPro" id="IPR046357">
    <property type="entry name" value="PPIase_dom_sf"/>
</dbReference>
<keyword evidence="10" id="KW-1185">Reference proteome</keyword>
<dbReference type="PROSITE" id="PS51257">
    <property type="entry name" value="PROKAR_LIPOPROTEIN"/>
    <property type="match status" value="1"/>
</dbReference>
<dbReference type="InterPro" id="IPR001179">
    <property type="entry name" value="PPIase_FKBP_dom"/>
</dbReference>
<evidence type="ECO:0000256" key="7">
    <source>
        <dbReference type="SAM" id="SignalP"/>
    </source>
</evidence>